<sequence>MTIERKEISAEEFNEAVEWLQKGIEKGWVSEGFCYTHDGDPYLTAEEEQEWEDGGDPCAPVIKWLL</sequence>
<proteinExistence type="predicted"/>
<accession>A0A6J7WRT0</accession>
<protein>
    <submittedName>
        <fullName evidence="1">Uncharacterized protein</fullName>
    </submittedName>
</protein>
<gene>
    <name evidence="1" type="ORF">UFOVP222_72</name>
</gene>
<reference evidence="1" key="1">
    <citation type="submission" date="2020-05" db="EMBL/GenBank/DDBJ databases">
        <authorList>
            <person name="Chiriac C."/>
            <person name="Salcher M."/>
            <person name="Ghai R."/>
            <person name="Kavagutti S V."/>
        </authorList>
    </citation>
    <scope>NUCLEOTIDE SEQUENCE</scope>
</reference>
<name>A0A6J7WRT0_9CAUD</name>
<evidence type="ECO:0000313" key="1">
    <source>
        <dbReference type="EMBL" id="CAB5219452.1"/>
    </source>
</evidence>
<dbReference type="EMBL" id="LR798269">
    <property type="protein sequence ID" value="CAB5219452.1"/>
    <property type="molecule type" value="Genomic_DNA"/>
</dbReference>
<organism evidence="1">
    <name type="scientific">uncultured Caudovirales phage</name>
    <dbReference type="NCBI Taxonomy" id="2100421"/>
    <lineage>
        <taxon>Viruses</taxon>
        <taxon>Duplodnaviria</taxon>
        <taxon>Heunggongvirae</taxon>
        <taxon>Uroviricota</taxon>
        <taxon>Caudoviricetes</taxon>
        <taxon>Peduoviridae</taxon>
        <taxon>Maltschvirus</taxon>
        <taxon>Maltschvirus maltsch</taxon>
    </lineage>
</organism>